<dbReference type="AlphaFoldDB" id="A0A1E3BDT1"/>
<accession>A0A1E3BDT1</accession>
<protein>
    <submittedName>
        <fullName evidence="1">Uncharacterized protein</fullName>
    </submittedName>
</protein>
<evidence type="ECO:0000313" key="1">
    <source>
        <dbReference type="EMBL" id="ODM18911.1"/>
    </source>
</evidence>
<name>A0A1E3BDT1_ASPCR</name>
<dbReference type="STRING" id="573508.A0A1E3BDT1"/>
<keyword evidence="2" id="KW-1185">Reference proteome</keyword>
<dbReference type="EMBL" id="JXNT01000005">
    <property type="protein sequence ID" value="ODM18911.1"/>
    <property type="molecule type" value="Genomic_DNA"/>
</dbReference>
<gene>
    <name evidence="1" type="ORF">SI65_05528</name>
</gene>
<proteinExistence type="predicted"/>
<organism evidence="1 2">
    <name type="scientific">Aspergillus cristatus</name>
    <name type="common">Chinese Fuzhuan brick tea-fermentation fungus</name>
    <name type="synonym">Eurotium cristatum</name>
    <dbReference type="NCBI Taxonomy" id="573508"/>
    <lineage>
        <taxon>Eukaryota</taxon>
        <taxon>Fungi</taxon>
        <taxon>Dikarya</taxon>
        <taxon>Ascomycota</taxon>
        <taxon>Pezizomycotina</taxon>
        <taxon>Eurotiomycetes</taxon>
        <taxon>Eurotiomycetidae</taxon>
        <taxon>Eurotiales</taxon>
        <taxon>Aspergillaceae</taxon>
        <taxon>Aspergillus</taxon>
        <taxon>Aspergillus subgen. Aspergillus</taxon>
    </lineage>
</organism>
<comment type="caution">
    <text evidence="1">The sequence shown here is derived from an EMBL/GenBank/DDBJ whole genome shotgun (WGS) entry which is preliminary data.</text>
</comment>
<reference evidence="1 2" key="1">
    <citation type="journal article" date="2016" name="BMC Genomics">
        <title>Comparative genomic and transcriptomic analyses of the Fuzhuan brick tea-fermentation fungus Aspergillus cristatus.</title>
        <authorList>
            <person name="Ge Y."/>
            <person name="Wang Y."/>
            <person name="Liu Y."/>
            <person name="Tan Y."/>
            <person name="Ren X."/>
            <person name="Zhang X."/>
            <person name="Hyde K.D."/>
            <person name="Liu Y."/>
            <person name="Liu Z."/>
        </authorList>
    </citation>
    <scope>NUCLEOTIDE SEQUENCE [LARGE SCALE GENOMIC DNA]</scope>
    <source>
        <strain evidence="1 2">GZAAS20.1005</strain>
    </source>
</reference>
<dbReference type="OrthoDB" id="5280464at2759"/>
<dbReference type="VEuPathDB" id="FungiDB:SI65_05528"/>
<evidence type="ECO:0000313" key="2">
    <source>
        <dbReference type="Proteomes" id="UP000094569"/>
    </source>
</evidence>
<sequence>MQVNAFYLLIKPALNPVQLRHSSDSRVQGCFDDEFRLVLNWEHLAKCIENVCLKNTEWGKRYGSFTDPLSNSRGKWLLWKENFHRSIYRVSLMGAVLCRAYQEPLAPPSGTGERPHRPPPRFLHDFRFANWGAGHADVEYLMRYPILNFEAYENHGPVYGPLTDFLFQQSKTRSQSQYHSWSENLVSAQEATIPDYMDETHASILYTETVGCLFAFLTLSDKPFQSVVFKDPKSDESNDSHLNRKITVVPLDRFHPMEIFMPDQAQDAHHTLLLKKPIFSSNYYYTCVPQILTALYARSGQPNHFRPDYRTPWPPLQTFEFILRKFLGLCFDQLFFSTFYDQGVAFFVWDSGDIYHEDYSQWPVGACWVFGGVDGEYNGYDSYFAPMN</sequence>
<dbReference type="Proteomes" id="UP000094569">
    <property type="component" value="Unassembled WGS sequence"/>
</dbReference>